<accession>A0A8R1EV48</accession>
<dbReference type="PROSITE" id="PS51220">
    <property type="entry name" value="NIDO"/>
    <property type="match status" value="1"/>
</dbReference>
<dbReference type="PANTHER" id="PTHR13802:SF52">
    <property type="entry name" value="MUCIN-4"/>
    <property type="match status" value="1"/>
</dbReference>
<name>A0A8R1EV48_CAEJA</name>
<evidence type="ECO:0000313" key="4">
    <source>
        <dbReference type="Proteomes" id="UP000005237"/>
    </source>
</evidence>
<dbReference type="Pfam" id="PF06119">
    <property type="entry name" value="NIDO"/>
    <property type="match status" value="1"/>
</dbReference>
<sequence>MDDDELYERNSNVNYGAPNYAQAGAQSALNQPYSNPSSQNINPYTQNQQYNTQLLQQQQSIYGKKRKKRQMPGRISQSGMVVDPLLLDNITRHIQEGYTGANGFRAEHAFIVTWYRMAHGGAARALDVSQFEYIKDWQNTFQLVLASDEIRYTNGFVVIDFKKENELQNVITFAIFNYARLNWTSSNEAGGLDGFGGRQAAMVGFNGGNGTGWYGLPYSGEGRLWKLGYFSNVLTPGRWIHRVDELIIPAGCTNASNGGMLTAPPWGPMHGGMAINVSGPCLRPADIVKVNFENWQTT</sequence>
<dbReference type="SMART" id="SM00539">
    <property type="entry name" value="NIDO"/>
    <property type="match status" value="1"/>
</dbReference>
<dbReference type="GO" id="GO:0007160">
    <property type="term" value="P:cell-matrix adhesion"/>
    <property type="evidence" value="ECO:0007669"/>
    <property type="project" value="InterPro"/>
</dbReference>
<dbReference type="PANTHER" id="PTHR13802">
    <property type="entry name" value="MUCIN 4-RELATED"/>
    <property type="match status" value="1"/>
</dbReference>
<proteinExistence type="predicted"/>
<evidence type="ECO:0000256" key="1">
    <source>
        <dbReference type="ARBA" id="ARBA00023157"/>
    </source>
</evidence>
<dbReference type="InterPro" id="IPR051495">
    <property type="entry name" value="Epithelial_Barrier/Signaling"/>
</dbReference>
<dbReference type="EnsemblMetazoa" id="CJA41139a.1">
    <property type="protein sequence ID" value="CJA41139a.1"/>
    <property type="gene ID" value="WBGene00216987"/>
</dbReference>
<dbReference type="AlphaFoldDB" id="A0A8R1EV48"/>
<reference evidence="3" key="2">
    <citation type="submission" date="2022-06" db="UniProtKB">
        <authorList>
            <consortium name="EnsemblMetazoa"/>
        </authorList>
    </citation>
    <scope>IDENTIFICATION</scope>
    <source>
        <strain evidence="3">DF5081</strain>
    </source>
</reference>
<organism evidence="3 4">
    <name type="scientific">Caenorhabditis japonica</name>
    <dbReference type="NCBI Taxonomy" id="281687"/>
    <lineage>
        <taxon>Eukaryota</taxon>
        <taxon>Metazoa</taxon>
        <taxon>Ecdysozoa</taxon>
        <taxon>Nematoda</taxon>
        <taxon>Chromadorea</taxon>
        <taxon>Rhabditida</taxon>
        <taxon>Rhabditina</taxon>
        <taxon>Rhabditomorpha</taxon>
        <taxon>Rhabditoidea</taxon>
        <taxon>Rhabditidae</taxon>
        <taxon>Peloderinae</taxon>
        <taxon>Caenorhabditis</taxon>
    </lineage>
</organism>
<keyword evidence="4" id="KW-1185">Reference proteome</keyword>
<evidence type="ECO:0000259" key="2">
    <source>
        <dbReference type="PROSITE" id="PS51220"/>
    </source>
</evidence>
<dbReference type="InterPro" id="IPR003886">
    <property type="entry name" value="NIDO_dom"/>
</dbReference>
<evidence type="ECO:0000313" key="3">
    <source>
        <dbReference type="EnsemblMetazoa" id="CJA41139a.1"/>
    </source>
</evidence>
<feature type="domain" description="NIDO" evidence="2">
    <location>
        <begin position="61"/>
        <end position="246"/>
    </location>
</feature>
<reference evidence="4" key="1">
    <citation type="submission" date="2010-08" db="EMBL/GenBank/DDBJ databases">
        <authorList>
            <consortium name="Caenorhabditis japonica Sequencing Consortium"/>
            <person name="Wilson R.K."/>
        </authorList>
    </citation>
    <scope>NUCLEOTIDE SEQUENCE [LARGE SCALE GENOMIC DNA]</scope>
    <source>
        <strain evidence="4">DF5081</strain>
    </source>
</reference>
<protein>
    <submittedName>
        <fullName evidence="3">NIDO domain-containing protein</fullName>
    </submittedName>
</protein>
<dbReference type="Proteomes" id="UP000005237">
    <property type="component" value="Unassembled WGS sequence"/>
</dbReference>
<keyword evidence="1" id="KW-1015">Disulfide bond</keyword>